<evidence type="ECO:0000313" key="3">
    <source>
        <dbReference type="Proteomes" id="UP001310022"/>
    </source>
</evidence>
<evidence type="ECO:0000259" key="1">
    <source>
        <dbReference type="PROSITE" id="PS51186"/>
    </source>
</evidence>
<organism evidence="2 3">
    <name type="scientific">Persicobacter diffluens</name>
    <dbReference type="NCBI Taxonomy" id="981"/>
    <lineage>
        <taxon>Bacteria</taxon>
        <taxon>Pseudomonadati</taxon>
        <taxon>Bacteroidota</taxon>
        <taxon>Cytophagia</taxon>
        <taxon>Cytophagales</taxon>
        <taxon>Persicobacteraceae</taxon>
        <taxon>Persicobacter</taxon>
    </lineage>
</organism>
<dbReference type="PROSITE" id="PS51186">
    <property type="entry name" value="GNAT"/>
    <property type="match status" value="1"/>
</dbReference>
<dbReference type="InterPro" id="IPR051531">
    <property type="entry name" value="N-acetyltransferase"/>
</dbReference>
<dbReference type="GO" id="GO:0016747">
    <property type="term" value="F:acyltransferase activity, transferring groups other than amino-acyl groups"/>
    <property type="evidence" value="ECO:0007669"/>
    <property type="project" value="InterPro"/>
</dbReference>
<feature type="domain" description="N-acetyltransferase" evidence="1">
    <location>
        <begin position="11"/>
        <end position="170"/>
    </location>
</feature>
<dbReference type="Gene3D" id="3.40.630.30">
    <property type="match status" value="1"/>
</dbReference>
<accession>A0AAN5ALA2</accession>
<evidence type="ECO:0000313" key="2">
    <source>
        <dbReference type="EMBL" id="GJM63039.1"/>
    </source>
</evidence>
<keyword evidence="3" id="KW-1185">Reference proteome</keyword>
<dbReference type="PANTHER" id="PTHR43792:SF1">
    <property type="entry name" value="N-ACETYLTRANSFERASE DOMAIN-CONTAINING PROTEIN"/>
    <property type="match status" value="1"/>
</dbReference>
<dbReference type="InterPro" id="IPR016181">
    <property type="entry name" value="Acyl_CoA_acyltransferase"/>
</dbReference>
<dbReference type="SUPFAM" id="SSF55729">
    <property type="entry name" value="Acyl-CoA N-acyltransferases (Nat)"/>
    <property type="match status" value="1"/>
</dbReference>
<comment type="caution">
    <text evidence="2">The sequence shown here is derived from an EMBL/GenBank/DDBJ whole genome shotgun (WGS) entry which is preliminary data.</text>
</comment>
<dbReference type="AlphaFoldDB" id="A0AAN5ALA2"/>
<protein>
    <submittedName>
        <fullName evidence="2">N-acetyltransferase GCN5</fullName>
    </submittedName>
</protein>
<dbReference type="RefSeq" id="WP_420916732.1">
    <property type="nucleotide sequence ID" value="NZ_BQKE01000002.1"/>
</dbReference>
<gene>
    <name evidence="2" type="ORF">PEDI_35910</name>
</gene>
<dbReference type="EMBL" id="BQKE01000002">
    <property type="protein sequence ID" value="GJM63039.1"/>
    <property type="molecule type" value="Genomic_DNA"/>
</dbReference>
<dbReference type="InterPro" id="IPR000182">
    <property type="entry name" value="GNAT_dom"/>
</dbReference>
<name>A0AAN5ALA2_9BACT</name>
<dbReference type="PANTHER" id="PTHR43792">
    <property type="entry name" value="GNAT FAMILY, PUTATIVE (AFU_ORTHOLOGUE AFUA_3G00765)-RELATED-RELATED"/>
    <property type="match status" value="1"/>
</dbReference>
<sequence>MPVSSFTTDRLHLQPTSTQDAELLLSILNAPKFIEFVGDKKVRSHQEAVHYINNNILPQLEIFGFGAYTVSLRENGQKIGVCGLYNRKELAGIDIGYAFIPQFEGKGYAFEAAQCMQRAAFEQFKLEELLAITSPKNIASQSLLLKLGFQKEGTTKLADDEETLMLFRYKKKE</sequence>
<proteinExistence type="predicted"/>
<dbReference type="Pfam" id="PF13302">
    <property type="entry name" value="Acetyltransf_3"/>
    <property type="match status" value="1"/>
</dbReference>
<reference evidence="2 3" key="1">
    <citation type="submission" date="2021-12" db="EMBL/GenBank/DDBJ databases">
        <title>Genome sequencing of bacteria with rrn-lacking chromosome and rrn-plasmid.</title>
        <authorList>
            <person name="Anda M."/>
            <person name="Iwasaki W."/>
        </authorList>
    </citation>
    <scope>NUCLEOTIDE SEQUENCE [LARGE SCALE GENOMIC DNA]</scope>
    <source>
        <strain evidence="2 3">NBRC 15940</strain>
    </source>
</reference>
<dbReference type="Proteomes" id="UP001310022">
    <property type="component" value="Unassembled WGS sequence"/>
</dbReference>